<accession>A0A1L7ANZ5</accession>
<evidence type="ECO:0000313" key="1">
    <source>
        <dbReference type="EMBL" id="APT60452.1"/>
    </source>
</evidence>
<protein>
    <submittedName>
        <fullName evidence="1">Uncharacterized protein</fullName>
    </submittedName>
</protein>
<dbReference type="KEGG" id="rgi:RGI145_24210"/>
<keyword evidence="1" id="KW-0614">Plasmid</keyword>
<dbReference type="EMBL" id="CP015587">
    <property type="protein sequence ID" value="APT60452.1"/>
    <property type="molecule type" value="Genomic_DNA"/>
</dbReference>
<name>A0A1L7ANZ5_9PROT</name>
<gene>
    <name evidence="1" type="ORF">RGI145_24210</name>
</gene>
<sequence>MAVADEAAVPAGAVYDGDGRLVLGSGPTFSLGLVTDRAFQAVLHNLDEPGNTIEPEDRLWLLPEGLVPGAALPEHVLASLAAVVRAGGKVVVMADGAEVGNRACEAIERALDAHQGSA</sequence>
<dbReference type="Proteomes" id="UP000185494">
    <property type="component" value="Plasmid 3"/>
</dbReference>
<dbReference type="AlphaFoldDB" id="A0A1L7ANZ5"/>
<reference evidence="1 2" key="1">
    <citation type="submission" date="2016-05" db="EMBL/GenBank/DDBJ databases">
        <title>Complete Genome and Methylome Analysis of Psychrotrophic Bacterial Isolates from Antarctic Lake Untersee.</title>
        <authorList>
            <person name="Fomenkov A."/>
            <person name="Akimov V.N."/>
            <person name="Vasilyeva L.V."/>
            <person name="Andersen D."/>
            <person name="Vincze T."/>
            <person name="Roberts R.J."/>
        </authorList>
    </citation>
    <scope>NUCLEOTIDE SEQUENCE [LARGE SCALE GENOMIC DNA]</scope>
    <source>
        <strain evidence="1 2">U14-5</strain>
        <plasmid evidence="2">Plasmid 3</plasmid>
    </source>
</reference>
<organism evidence="1 2">
    <name type="scientific">Roseomonas gilardii</name>
    <dbReference type="NCBI Taxonomy" id="257708"/>
    <lineage>
        <taxon>Bacteria</taxon>
        <taxon>Pseudomonadati</taxon>
        <taxon>Pseudomonadota</taxon>
        <taxon>Alphaproteobacteria</taxon>
        <taxon>Acetobacterales</taxon>
        <taxon>Roseomonadaceae</taxon>
        <taxon>Roseomonas</taxon>
    </lineage>
</organism>
<dbReference type="RefSeq" id="WP_075801149.1">
    <property type="nucleotide sequence ID" value="NZ_CP015587.1"/>
</dbReference>
<evidence type="ECO:0000313" key="2">
    <source>
        <dbReference type="Proteomes" id="UP000185494"/>
    </source>
</evidence>
<proteinExistence type="predicted"/>
<geneLocation type="plasmid" evidence="1 2">
    <name>3</name>
</geneLocation>